<dbReference type="GO" id="GO:0003883">
    <property type="term" value="F:CTP synthase activity"/>
    <property type="evidence" value="ECO:0007669"/>
    <property type="project" value="UniProtKB-EC"/>
</dbReference>
<keyword evidence="6" id="KW-0547">Nucleotide-binding</keyword>
<dbReference type="SUPFAM" id="SSF52317">
    <property type="entry name" value="Class I glutamine amidotransferase-like"/>
    <property type="match status" value="1"/>
</dbReference>
<sequence>MSYHIKPRKAKKLNTKFIFVSGGVISSVGKGITTSSIAALLQSRGYSVAPVKMDAYLNVDAGTIRPQEHGEVFVTKDGVETDQDVGNYERFMNANLSSANYVTNGQLYQKIIQKERNFEYDGEDVEVALHVPEEIISRLEAAARERKADFVIAEIGGTVGEYQNILFVEANRIMKYRDNRDVIHIHVAYLPTPPSIGEMKSKPAQTSVKLLISSGIQPDFLIARAEKPVDDRRKETLAWTCNIPANNIIAAPNVDTIYRVPLNFDQQKLTDKILQKFGMRPRRSDMQKWKNLLSRITKINNNKKQANIAVVGKYYETGAYKLADVYISVVESIKHASWNNNIKANLHWISSLEVEKHGAKKVLSGFDGIVVPGGFGSRGTEGMIQTITFARENKIPYLGLCYGMQMATIEFARNVAKLKGANTTEVDDDNPHPVIHIMPDQEKKLLNRDYGASMRLGGWDCVIARGTKTEKAYLEAGLIKKTGKAKINERHRHRFEFNNAYREKLVKAGLVIAGTTPDGKLVEIIELKDHPYFAGSQFHPEFQSRPLAPHPLFNGFMKAVVKLKK</sequence>
<evidence type="ECO:0000256" key="6">
    <source>
        <dbReference type="ARBA" id="ARBA00022741"/>
    </source>
</evidence>
<dbReference type="NCBIfam" id="TIGR00337">
    <property type="entry name" value="PyrG"/>
    <property type="match status" value="1"/>
</dbReference>
<evidence type="ECO:0000256" key="2">
    <source>
        <dbReference type="ARBA" id="ARBA00007533"/>
    </source>
</evidence>
<accession>A0A1F5Z4P4</accession>
<dbReference type="UniPathway" id="UPA00159">
    <property type="reaction ID" value="UER00277"/>
</dbReference>
<evidence type="ECO:0000256" key="8">
    <source>
        <dbReference type="ARBA" id="ARBA00022842"/>
    </source>
</evidence>
<comment type="similarity">
    <text evidence="2">Belongs to the CTP synthase family.</text>
</comment>
<evidence type="ECO:0000256" key="3">
    <source>
        <dbReference type="ARBA" id="ARBA00012291"/>
    </source>
</evidence>
<evidence type="ECO:0000256" key="12">
    <source>
        <dbReference type="ARBA" id="ARBA00070745"/>
    </source>
</evidence>
<comment type="caution">
    <text evidence="18">The sequence shown here is derived from an EMBL/GenBank/DDBJ whole genome shotgun (WGS) entry which is preliminary data.</text>
</comment>
<dbReference type="Gene3D" id="3.40.50.880">
    <property type="match status" value="1"/>
</dbReference>
<reference evidence="18 19" key="1">
    <citation type="journal article" date="2016" name="Nat. Commun.">
        <title>Thousands of microbial genomes shed light on interconnected biogeochemical processes in an aquifer system.</title>
        <authorList>
            <person name="Anantharaman K."/>
            <person name="Brown C.T."/>
            <person name="Hug L.A."/>
            <person name="Sharon I."/>
            <person name="Castelle C.J."/>
            <person name="Probst A.J."/>
            <person name="Thomas B.C."/>
            <person name="Singh A."/>
            <person name="Wilkins M.J."/>
            <person name="Karaoz U."/>
            <person name="Brodie E.L."/>
            <person name="Williams K.H."/>
            <person name="Hubbard S.S."/>
            <person name="Banfield J.F."/>
        </authorList>
    </citation>
    <scope>NUCLEOTIDE SEQUENCE [LARGE SCALE GENOMIC DNA]</scope>
</reference>
<dbReference type="PANTHER" id="PTHR11550:SF0">
    <property type="entry name" value="CTP SYNTHASE-RELATED"/>
    <property type="match status" value="1"/>
</dbReference>
<dbReference type="AlphaFoldDB" id="A0A1F5Z4P4"/>
<dbReference type="InterPro" id="IPR017926">
    <property type="entry name" value="GATASE"/>
</dbReference>
<dbReference type="CDD" id="cd01746">
    <property type="entry name" value="GATase1_CTP_Synthase"/>
    <property type="match status" value="1"/>
</dbReference>
<evidence type="ECO:0000256" key="9">
    <source>
        <dbReference type="ARBA" id="ARBA00022962"/>
    </source>
</evidence>
<dbReference type="GO" id="GO:0046872">
    <property type="term" value="F:metal ion binding"/>
    <property type="evidence" value="ECO:0007669"/>
    <property type="project" value="UniProtKB-KW"/>
</dbReference>
<gene>
    <name evidence="18" type="ORF">A2872_00155</name>
</gene>
<organism evidence="18 19">
    <name type="scientific">Candidatus Gottesmanbacteria bacterium RIFCSPHIGHO2_01_FULL_42_12</name>
    <dbReference type="NCBI Taxonomy" id="1798377"/>
    <lineage>
        <taxon>Bacteria</taxon>
        <taxon>Candidatus Gottesmaniibacteriota</taxon>
    </lineage>
</organism>
<dbReference type="GO" id="GO:0005524">
    <property type="term" value="F:ATP binding"/>
    <property type="evidence" value="ECO:0007669"/>
    <property type="project" value="UniProtKB-KW"/>
</dbReference>
<dbReference type="GO" id="GO:0005829">
    <property type="term" value="C:cytosol"/>
    <property type="evidence" value="ECO:0007669"/>
    <property type="project" value="TreeGrafter"/>
</dbReference>
<dbReference type="Gene3D" id="3.40.50.300">
    <property type="entry name" value="P-loop containing nucleotide triphosphate hydrolases"/>
    <property type="match status" value="1"/>
</dbReference>
<proteinExistence type="inferred from homology"/>
<feature type="domain" description="Glutamine amidotransferase" evidence="16">
    <location>
        <begin position="322"/>
        <end position="558"/>
    </location>
</feature>
<dbReference type="STRING" id="1798377.A2872_00155"/>
<evidence type="ECO:0000256" key="11">
    <source>
        <dbReference type="ARBA" id="ARBA00047781"/>
    </source>
</evidence>
<dbReference type="Proteomes" id="UP000178681">
    <property type="component" value="Unassembled WGS sequence"/>
</dbReference>
<dbReference type="Pfam" id="PF00117">
    <property type="entry name" value="GATase"/>
    <property type="match status" value="1"/>
</dbReference>
<dbReference type="InterPro" id="IPR027417">
    <property type="entry name" value="P-loop_NTPase"/>
</dbReference>
<dbReference type="InterPro" id="IPR029062">
    <property type="entry name" value="Class_I_gatase-like"/>
</dbReference>
<dbReference type="GO" id="GO:0019856">
    <property type="term" value="P:pyrimidine nucleobase biosynthetic process"/>
    <property type="evidence" value="ECO:0007669"/>
    <property type="project" value="TreeGrafter"/>
</dbReference>
<evidence type="ECO:0000256" key="10">
    <source>
        <dbReference type="ARBA" id="ARBA00022975"/>
    </source>
</evidence>
<evidence type="ECO:0000259" key="16">
    <source>
        <dbReference type="Pfam" id="PF00117"/>
    </source>
</evidence>
<dbReference type="GO" id="GO:0097268">
    <property type="term" value="C:cytoophidium"/>
    <property type="evidence" value="ECO:0007669"/>
    <property type="project" value="UniProtKB-ARBA"/>
</dbReference>
<evidence type="ECO:0000313" key="18">
    <source>
        <dbReference type="EMBL" id="OGG07082.1"/>
    </source>
</evidence>
<keyword evidence="5" id="KW-0479">Metal-binding</keyword>
<keyword evidence="9" id="KW-0315">Glutamine amidotransferase</keyword>
<evidence type="ECO:0000256" key="15">
    <source>
        <dbReference type="ARBA" id="ARBA00083191"/>
    </source>
</evidence>
<comment type="pathway">
    <text evidence="1">Pyrimidine metabolism; CTP biosynthesis via de novo pathway; CTP from UDP: step 2/2.</text>
</comment>
<dbReference type="SUPFAM" id="SSF52540">
    <property type="entry name" value="P-loop containing nucleoside triphosphate hydrolases"/>
    <property type="match status" value="1"/>
</dbReference>
<evidence type="ECO:0000256" key="5">
    <source>
        <dbReference type="ARBA" id="ARBA00022723"/>
    </source>
</evidence>
<dbReference type="GO" id="GO:0044210">
    <property type="term" value="P:'de novo' CTP biosynthetic process"/>
    <property type="evidence" value="ECO:0007669"/>
    <property type="project" value="UniProtKB-UniPathway"/>
</dbReference>
<dbReference type="PROSITE" id="PS51273">
    <property type="entry name" value="GATASE_TYPE_1"/>
    <property type="match status" value="1"/>
</dbReference>
<evidence type="ECO:0000256" key="1">
    <source>
        <dbReference type="ARBA" id="ARBA00005171"/>
    </source>
</evidence>
<keyword evidence="7" id="KW-0067">ATP-binding</keyword>
<evidence type="ECO:0000256" key="7">
    <source>
        <dbReference type="ARBA" id="ARBA00022840"/>
    </source>
</evidence>
<dbReference type="FunFam" id="3.40.50.300:FF:000009">
    <property type="entry name" value="CTP synthase"/>
    <property type="match status" value="1"/>
</dbReference>
<evidence type="ECO:0000256" key="13">
    <source>
        <dbReference type="ARBA" id="ARBA00075170"/>
    </source>
</evidence>
<evidence type="ECO:0000313" key="19">
    <source>
        <dbReference type="Proteomes" id="UP000178681"/>
    </source>
</evidence>
<dbReference type="FunFam" id="3.40.50.880:FF:000002">
    <property type="entry name" value="CTP synthase"/>
    <property type="match status" value="1"/>
</dbReference>
<comment type="catalytic activity">
    <reaction evidence="11">
        <text>UTP + L-glutamine + ATP + H2O = CTP + L-glutamate + ADP + phosphate + 2 H(+)</text>
        <dbReference type="Rhea" id="RHEA:26426"/>
        <dbReference type="ChEBI" id="CHEBI:15377"/>
        <dbReference type="ChEBI" id="CHEBI:15378"/>
        <dbReference type="ChEBI" id="CHEBI:29985"/>
        <dbReference type="ChEBI" id="CHEBI:30616"/>
        <dbReference type="ChEBI" id="CHEBI:37563"/>
        <dbReference type="ChEBI" id="CHEBI:43474"/>
        <dbReference type="ChEBI" id="CHEBI:46398"/>
        <dbReference type="ChEBI" id="CHEBI:58359"/>
        <dbReference type="ChEBI" id="CHEBI:456216"/>
        <dbReference type="EC" id="6.3.4.2"/>
    </reaction>
</comment>
<keyword evidence="10" id="KW-0665">Pyrimidine biosynthesis</keyword>
<dbReference type="GO" id="GO:0042802">
    <property type="term" value="F:identical protein binding"/>
    <property type="evidence" value="ECO:0007669"/>
    <property type="project" value="TreeGrafter"/>
</dbReference>
<keyword evidence="4" id="KW-0436">Ligase</keyword>
<dbReference type="InterPro" id="IPR004468">
    <property type="entry name" value="CTP_synthase"/>
</dbReference>
<evidence type="ECO:0000256" key="14">
    <source>
        <dbReference type="ARBA" id="ARBA00079941"/>
    </source>
</evidence>
<dbReference type="PANTHER" id="PTHR11550">
    <property type="entry name" value="CTP SYNTHASE"/>
    <property type="match status" value="1"/>
</dbReference>
<dbReference type="InterPro" id="IPR017456">
    <property type="entry name" value="CTP_synthase_N"/>
</dbReference>
<evidence type="ECO:0000259" key="17">
    <source>
        <dbReference type="Pfam" id="PF06418"/>
    </source>
</evidence>
<keyword evidence="8" id="KW-0460">Magnesium</keyword>
<name>A0A1F5Z4P4_9BACT</name>
<evidence type="ECO:0000256" key="4">
    <source>
        <dbReference type="ARBA" id="ARBA00022598"/>
    </source>
</evidence>
<dbReference type="InterPro" id="IPR033828">
    <property type="entry name" value="GATase1_CTP_Synthase"/>
</dbReference>
<dbReference type="NCBIfam" id="NF003792">
    <property type="entry name" value="PRK05380.1"/>
    <property type="match status" value="1"/>
</dbReference>
<dbReference type="EC" id="6.3.4.2" evidence="3"/>
<feature type="domain" description="CTP synthase N-terminal" evidence="17">
    <location>
        <begin position="16"/>
        <end position="278"/>
    </location>
</feature>
<dbReference type="Pfam" id="PF06418">
    <property type="entry name" value="CTP_synth_N"/>
    <property type="match status" value="1"/>
</dbReference>
<dbReference type="EMBL" id="MFJG01000018">
    <property type="protein sequence ID" value="OGG07082.1"/>
    <property type="molecule type" value="Genomic_DNA"/>
</dbReference>
<protein>
    <recommendedName>
        <fullName evidence="12">CTP synthase</fullName>
        <ecNumber evidence="3">6.3.4.2</ecNumber>
    </recommendedName>
    <alternativeName>
        <fullName evidence="14">Cytidine 5'-triphosphate synthase</fullName>
    </alternativeName>
    <alternativeName>
        <fullName evidence="15">Cytidine triphosphate synthetase</fullName>
    </alternativeName>
    <alternativeName>
        <fullName evidence="13">UTP--ammonia ligase</fullName>
    </alternativeName>
</protein>